<proteinExistence type="predicted"/>
<dbReference type="InterPro" id="IPR049799">
    <property type="entry name" value="SitI3-like"/>
</dbReference>
<comment type="caution">
    <text evidence="1">The sequence shown here is derived from an EMBL/GenBank/DDBJ whole genome shotgun (WGS) entry which is preliminary data.</text>
</comment>
<name>A0A4S8PKX3_9ACTN</name>
<dbReference type="OrthoDB" id="5191719at2"/>
<gene>
    <name evidence="1" type="ORF">E9998_10230</name>
</gene>
<dbReference type="AlphaFoldDB" id="A0A4S8PKX3"/>
<dbReference type="EMBL" id="STGX01000006">
    <property type="protein sequence ID" value="THV29109.1"/>
    <property type="molecule type" value="Genomic_DNA"/>
</dbReference>
<organism evidence="1 2">
    <name type="scientific">Glycomyces paridis</name>
    <dbReference type="NCBI Taxonomy" id="2126555"/>
    <lineage>
        <taxon>Bacteria</taxon>
        <taxon>Bacillati</taxon>
        <taxon>Actinomycetota</taxon>
        <taxon>Actinomycetes</taxon>
        <taxon>Glycomycetales</taxon>
        <taxon>Glycomycetaceae</taxon>
        <taxon>Glycomyces</taxon>
    </lineage>
</organism>
<reference evidence="1 2" key="1">
    <citation type="journal article" date="2018" name="Int. J. Syst. Evol. Microbiol.">
        <title>Glycomyces paridis sp. nov., isolated from the medicinal plant Paris polyphylla.</title>
        <authorList>
            <person name="Fang X.M."/>
            <person name="Bai J.L."/>
            <person name="Su J."/>
            <person name="Zhao L.L."/>
            <person name="Liu H.Y."/>
            <person name="Ma B.P."/>
            <person name="Zhang Y.Q."/>
            <person name="Yu L.Y."/>
        </authorList>
    </citation>
    <scope>NUCLEOTIDE SEQUENCE [LARGE SCALE GENOMIC DNA]</scope>
    <source>
        <strain evidence="1 2">CPCC 204357</strain>
    </source>
</reference>
<accession>A0A4S8PKX3</accession>
<dbReference type="RefSeq" id="WP_136529603.1">
    <property type="nucleotide sequence ID" value="NZ_STGX01000006.1"/>
</dbReference>
<evidence type="ECO:0000313" key="2">
    <source>
        <dbReference type="Proteomes" id="UP000305792"/>
    </source>
</evidence>
<keyword evidence="2" id="KW-1185">Reference proteome</keyword>
<dbReference type="NCBIfam" id="NF040657">
    <property type="entry name" value="immun_SitI3"/>
    <property type="match status" value="1"/>
</dbReference>
<evidence type="ECO:0000313" key="1">
    <source>
        <dbReference type="EMBL" id="THV29109.1"/>
    </source>
</evidence>
<sequence>MAIEYRLDATPFMSAAAALDYFAHRLGCDRRYESPGSPGMAARRELQVTAIECTDYDDPYMTALLGVDTVLSVGFREYKRIPLEDAAAAFADMLTAAAACFEEFPQVRGVLSFQGENIYLQRLDGRFGGAIVRSDRLGDADFNVGGVLDALLAAYPARDLGMVDDLLPEWESPA</sequence>
<protein>
    <submittedName>
        <fullName evidence="1">Uncharacterized protein</fullName>
    </submittedName>
</protein>
<dbReference type="Proteomes" id="UP000305792">
    <property type="component" value="Unassembled WGS sequence"/>
</dbReference>